<dbReference type="GeneID" id="40067599"/>
<evidence type="ECO:0000313" key="3">
    <source>
        <dbReference type="Proteomes" id="UP000009206"/>
    </source>
</evidence>
<dbReference type="Proteomes" id="UP000009206">
    <property type="component" value="Segment"/>
</dbReference>
<name>K4NZT0_9CAUD</name>
<keyword evidence="3" id="KW-1185">Reference proteome</keyword>
<reference evidence="2 3" key="1">
    <citation type="journal article" date="2012" name="J. Virol.">
        <title>Genome Sequence of a New Streptomyces coelicolor Generalized Transducing Bacteriophage, CAM.</title>
        <authorList>
            <person name="Monson R."/>
            <person name="Salmond G.P."/>
        </authorList>
    </citation>
    <scope>NUCLEOTIDE SEQUENCE [LARGE SCALE GENOMIC DNA]</scope>
</reference>
<dbReference type="EMBL" id="JX889246">
    <property type="protein sequence ID" value="AFV51370.1"/>
    <property type="molecule type" value="Genomic_DNA"/>
</dbReference>
<evidence type="ECO:0000256" key="1">
    <source>
        <dbReference type="SAM" id="MobiDB-lite"/>
    </source>
</evidence>
<accession>K4NZT0</accession>
<dbReference type="RefSeq" id="YP_009592129.1">
    <property type="nucleotide sequence ID" value="NC_041856.1"/>
</dbReference>
<feature type="region of interest" description="Disordered" evidence="1">
    <location>
        <begin position="1"/>
        <end position="24"/>
    </location>
</feature>
<feature type="compositionally biased region" description="Basic and acidic residues" evidence="1">
    <location>
        <begin position="1"/>
        <end position="15"/>
    </location>
</feature>
<proteinExistence type="predicted"/>
<organism evidence="2 3">
    <name type="scientific">Streptomyces phage phiCAM</name>
    <dbReference type="NCBI Taxonomy" id="1239386"/>
    <lineage>
        <taxon>Viruses</taxon>
        <taxon>Duplodnaviria</taxon>
        <taxon>Heunggongvirae</taxon>
        <taxon>Uroviricota</taxon>
        <taxon>Caudoviricetes</taxon>
        <taxon>Arquatrovirinae</taxon>
        <taxon>Camvirus</taxon>
        <taxon>Camvirus CAM</taxon>
    </lineage>
</organism>
<protein>
    <submittedName>
        <fullName evidence="2">Uncharacterized protein</fullName>
    </submittedName>
</protein>
<sequence length="46" mass="5230">MTREELRQVAREELRQNPPPPLSDEQVVHLRQLLGIAEAAPSRRAA</sequence>
<evidence type="ECO:0000313" key="2">
    <source>
        <dbReference type="EMBL" id="AFV51370.1"/>
    </source>
</evidence>
<dbReference type="KEGG" id="vg:40067599"/>